<dbReference type="Proteomes" id="UP000053236">
    <property type="component" value="Unassembled WGS sequence"/>
</dbReference>
<organism evidence="1">
    <name type="scientific">Phytophthora nicotianae</name>
    <name type="common">Potato buckeye rot agent</name>
    <name type="synonym">Phytophthora parasitica</name>
    <dbReference type="NCBI Taxonomy" id="4792"/>
    <lineage>
        <taxon>Eukaryota</taxon>
        <taxon>Sar</taxon>
        <taxon>Stramenopiles</taxon>
        <taxon>Oomycota</taxon>
        <taxon>Peronosporomycetes</taxon>
        <taxon>Peronosporales</taxon>
        <taxon>Peronosporaceae</taxon>
        <taxon>Phytophthora</taxon>
    </lineage>
</organism>
<protein>
    <submittedName>
        <fullName evidence="1">Uncharacterized protein</fullName>
    </submittedName>
</protein>
<sequence length="93" mass="10153">MDNDGPAVNLEVLATLFSAERVVHLSIDPPVDTGKHSLNSAHRCRQAKLALELPCRVVALGRCAQQQANIFALSEQQQVEAFAALSRFQKVRG</sequence>
<evidence type="ECO:0000313" key="1">
    <source>
        <dbReference type="EMBL" id="ETK84437.1"/>
    </source>
</evidence>
<gene>
    <name evidence="1" type="ORF">L915_10593</name>
</gene>
<reference evidence="1" key="1">
    <citation type="submission" date="2013-11" db="EMBL/GenBank/DDBJ databases">
        <title>The Genome Sequence of Phytophthora parasitica CJ02B3.</title>
        <authorList>
            <consortium name="The Broad Institute Genomics Platform"/>
            <person name="Russ C."/>
            <person name="Tyler B."/>
            <person name="Panabieres F."/>
            <person name="Shan W."/>
            <person name="Tripathy S."/>
            <person name="Grunwald N."/>
            <person name="Machado M."/>
            <person name="Johnson C.S."/>
            <person name="Arredondo F."/>
            <person name="Hong C."/>
            <person name="Coffey M."/>
            <person name="Young S.K."/>
            <person name="Zeng Q."/>
            <person name="Gargeya S."/>
            <person name="Fitzgerald M."/>
            <person name="Abouelleil A."/>
            <person name="Alvarado L."/>
            <person name="Chapman S.B."/>
            <person name="Gainer-Dewar J."/>
            <person name="Goldberg J."/>
            <person name="Griggs A."/>
            <person name="Gujja S."/>
            <person name="Hansen M."/>
            <person name="Howarth C."/>
            <person name="Imamovic A."/>
            <person name="Ireland A."/>
            <person name="Larimer J."/>
            <person name="McCowan C."/>
            <person name="Murphy C."/>
            <person name="Pearson M."/>
            <person name="Poon T.W."/>
            <person name="Priest M."/>
            <person name="Roberts A."/>
            <person name="Saif S."/>
            <person name="Shea T."/>
            <person name="Sykes S."/>
            <person name="Wortman J."/>
            <person name="Nusbaum C."/>
            <person name="Birren B."/>
        </authorList>
    </citation>
    <scope>NUCLEOTIDE SEQUENCE [LARGE SCALE GENOMIC DNA]</scope>
    <source>
        <strain evidence="1">CJ02B3</strain>
    </source>
</reference>
<dbReference type="AlphaFoldDB" id="W2GNA9"/>
<dbReference type="EMBL" id="KI686799">
    <property type="protein sequence ID" value="ETK84437.1"/>
    <property type="molecule type" value="Genomic_DNA"/>
</dbReference>
<accession>W2GNA9</accession>
<proteinExistence type="predicted"/>
<name>W2GNA9_PHYNI</name>